<evidence type="ECO:0000256" key="1">
    <source>
        <dbReference type="SAM" id="Phobius"/>
    </source>
</evidence>
<keyword evidence="1" id="KW-0812">Transmembrane</keyword>
<proteinExistence type="predicted"/>
<feature type="transmembrane region" description="Helical" evidence="1">
    <location>
        <begin position="129"/>
        <end position="146"/>
    </location>
</feature>
<protein>
    <submittedName>
        <fullName evidence="2">Uncharacterized protein</fullName>
    </submittedName>
</protein>
<feature type="transmembrane region" description="Helical" evidence="1">
    <location>
        <begin position="6"/>
        <end position="24"/>
    </location>
</feature>
<feature type="transmembrane region" description="Helical" evidence="1">
    <location>
        <begin position="31"/>
        <end position="48"/>
    </location>
</feature>
<accession>A0A4U1D9J8</accession>
<keyword evidence="1" id="KW-1133">Transmembrane helix</keyword>
<feature type="transmembrane region" description="Helical" evidence="1">
    <location>
        <begin position="97"/>
        <end position="123"/>
    </location>
</feature>
<dbReference type="Proteomes" id="UP000307756">
    <property type="component" value="Unassembled WGS sequence"/>
</dbReference>
<organism evidence="2 3">
    <name type="scientific">Robertmurraya kyonggiensis</name>
    <dbReference type="NCBI Taxonomy" id="1037680"/>
    <lineage>
        <taxon>Bacteria</taxon>
        <taxon>Bacillati</taxon>
        <taxon>Bacillota</taxon>
        <taxon>Bacilli</taxon>
        <taxon>Bacillales</taxon>
        <taxon>Bacillaceae</taxon>
        <taxon>Robertmurraya</taxon>
    </lineage>
</organism>
<dbReference type="OrthoDB" id="2626715at2"/>
<dbReference type="AlphaFoldDB" id="A0A4U1D9J8"/>
<dbReference type="EMBL" id="SWBM01000001">
    <property type="protein sequence ID" value="TKC19225.1"/>
    <property type="molecule type" value="Genomic_DNA"/>
</dbReference>
<reference evidence="2 3" key="1">
    <citation type="journal article" date="2011" name="J. Microbiol.">
        <title>Bacillus kyonggiensis sp. nov., isolated from soil of a lettuce field.</title>
        <authorList>
            <person name="Dong K."/>
            <person name="Lee S."/>
        </authorList>
    </citation>
    <scope>NUCLEOTIDE SEQUENCE [LARGE SCALE GENOMIC DNA]</scope>
    <source>
        <strain evidence="2 3">NB22</strain>
    </source>
</reference>
<keyword evidence="3" id="KW-1185">Reference proteome</keyword>
<dbReference type="RefSeq" id="WP_136830137.1">
    <property type="nucleotide sequence ID" value="NZ_SWBM01000001.1"/>
</dbReference>
<evidence type="ECO:0000313" key="2">
    <source>
        <dbReference type="EMBL" id="TKC19225.1"/>
    </source>
</evidence>
<comment type="caution">
    <text evidence="2">The sequence shown here is derived from an EMBL/GenBank/DDBJ whole genome shotgun (WGS) entry which is preliminary data.</text>
</comment>
<feature type="transmembrane region" description="Helical" evidence="1">
    <location>
        <begin position="63"/>
        <end position="85"/>
    </location>
</feature>
<gene>
    <name evidence="2" type="ORF">FA727_06700</name>
</gene>
<evidence type="ECO:0000313" key="3">
    <source>
        <dbReference type="Proteomes" id="UP000307756"/>
    </source>
</evidence>
<name>A0A4U1D9J8_9BACI</name>
<sequence>MEFVVYFFLVWLFVAIFAVIHKRLNIVENTFVYLVILIISINYSWFVIDEFNLISLSEKKAPYLAYLLNRSVGIPILSLIFVNVYTRTPTLIQKAMLFVSSVIILVGIASLSTALKIITFLQWNYWFDFIYYFLLMICAIGAYKIIHRVMRGVVEEI</sequence>
<keyword evidence="1" id="KW-0472">Membrane</keyword>